<feature type="region of interest" description="Disordered" evidence="9">
    <location>
        <begin position="2140"/>
        <end position="2164"/>
    </location>
</feature>
<protein>
    <submittedName>
        <fullName evidence="10">NPHP6</fullName>
    </submittedName>
</protein>
<evidence type="ECO:0000256" key="7">
    <source>
        <dbReference type="ARBA" id="ARBA00023273"/>
    </source>
</evidence>
<keyword evidence="4" id="KW-0970">Cilium biogenesis/degradation</keyword>
<accession>A0A0H3YKK9</accession>
<feature type="coiled-coil region" evidence="8">
    <location>
        <begin position="780"/>
        <end position="912"/>
    </location>
</feature>
<feature type="coiled-coil region" evidence="8">
    <location>
        <begin position="2165"/>
        <end position="2363"/>
    </location>
</feature>
<feature type="coiled-coil region" evidence="8">
    <location>
        <begin position="611"/>
        <end position="652"/>
    </location>
</feature>
<feature type="coiled-coil region" evidence="8">
    <location>
        <begin position="326"/>
        <end position="360"/>
    </location>
</feature>
<keyword evidence="7" id="KW-0966">Cell projection</keyword>
<evidence type="ECO:0000256" key="5">
    <source>
        <dbReference type="ARBA" id="ARBA00023054"/>
    </source>
</evidence>
<feature type="coiled-coil region" evidence="8">
    <location>
        <begin position="1364"/>
        <end position="1398"/>
    </location>
</feature>
<dbReference type="Gene3D" id="1.10.287.1490">
    <property type="match status" value="1"/>
</dbReference>
<evidence type="ECO:0000256" key="2">
    <source>
        <dbReference type="ARBA" id="ARBA00004300"/>
    </source>
</evidence>
<keyword evidence="3" id="KW-0963">Cytoplasm</keyword>
<organism evidence="10">
    <name type="scientific">Schmidtea mediterranea</name>
    <name type="common">Freshwater planarian flatworm</name>
    <dbReference type="NCBI Taxonomy" id="79327"/>
    <lineage>
        <taxon>Eukaryota</taxon>
        <taxon>Metazoa</taxon>
        <taxon>Spiralia</taxon>
        <taxon>Lophotrochozoa</taxon>
        <taxon>Platyhelminthes</taxon>
        <taxon>Rhabditophora</taxon>
        <taxon>Seriata</taxon>
        <taxon>Tricladida</taxon>
        <taxon>Continenticola</taxon>
        <taxon>Geoplanoidea</taxon>
        <taxon>Dugesiidae</taxon>
        <taxon>Schmidtea</taxon>
    </lineage>
</organism>
<evidence type="ECO:0000256" key="3">
    <source>
        <dbReference type="ARBA" id="ARBA00022490"/>
    </source>
</evidence>
<evidence type="ECO:0000313" key="10">
    <source>
        <dbReference type="EMBL" id="AKN21708.1"/>
    </source>
</evidence>
<feature type="compositionally biased region" description="Polar residues" evidence="9">
    <location>
        <begin position="1026"/>
        <end position="1037"/>
    </location>
</feature>
<feature type="region of interest" description="Disordered" evidence="9">
    <location>
        <begin position="1019"/>
        <end position="1044"/>
    </location>
</feature>
<feature type="coiled-coil region" evidence="8">
    <location>
        <begin position="1078"/>
        <end position="1122"/>
    </location>
</feature>
<feature type="coiled-coil region" evidence="8">
    <location>
        <begin position="1219"/>
        <end position="1246"/>
    </location>
</feature>
<evidence type="ECO:0000256" key="9">
    <source>
        <dbReference type="SAM" id="MobiDB-lite"/>
    </source>
</evidence>
<feature type="compositionally biased region" description="Basic and acidic residues" evidence="9">
    <location>
        <begin position="1917"/>
        <end position="1935"/>
    </location>
</feature>
<name>A0A0H3YKK9_SCHMD</name>
<evidence type="ECO:0000256" key="6">
    <source>
        <dbReference type="ARBA" id="ARBA00023212"/>
    </source>
</evidence>
<feature type="compositionally biased region" description="Polar residues" evidence="9">
    <location>
        <begin position="2144"/>
        <end position="2154"/>
    </location>
</feature>
<keyword evidence="5 8" id="KW-0175">Coiled coil</keyword>
<dbReference type="EMBL" id="KT163758">
    <property type="protein sequence ID" value="AKN21708.1"/>
    <property type="molecule type" value="mRNA"/>
</dbReference>
<keyword evidence="6" id="KW-0206">Cytoskeleton</keyword>
<feature type="coiled-coil region" evidence="8">
    <location>
        <begin position="1637"/>
        <end position="1768"/>
    </location>
</feature>
<feature type="coiled-coil region" evidence="8">
    <location>
        <begin position="65"/>
        <end position="274"/>
    </location>
</feature>
<dbReference type="InterPro" id="IPR026201">
    <property type="entry name" value="Cep290"/>
</dbReference>
<feature type="coiled-coil region" evidence="8">
    <location>
        <begin position="698"/>
        <end position="725"/>
    </location>
</feature>
<dbReference type="GO" id="GO:1905349">
    <property type="term" value="P:ciliary transition zone assembly"/>
    <property type="evidence" value="ECO:0007669"/>
    <property type="project" value="TreeGrafter"/>
</dbReference>
<sequence length="2372" mass="276434">MSSSDWDRILKVKTDQLNSMSPDDIDIIYELMVNIDDISNVDDADKLYKAFNIAQFIMSYKAEENKGLNEDLEEANVDIKKLKIIKEELEKENAALQRSDGTDINVVREKRNWEMEKESMNQEIRELKSKYNSLTEDNDKKEETINKQQKEIEGLKDSNAKLSDNVEFLRQRTNQLKNQKDQNQDSNKSELAYTRSELRQKKIDLDNAQEKILELHQEMDHLKENLEMATDEIERITSEYKNMKSNFGMTDGDLQSREAECRMLRMQIEHLQEQMNDRNDADDKIMIHVNEQVEKWKQIMEERDSEICRLYEENAKLRYDLQKSGINSEKANVQALIKLVKEREQEVKDLSQQLLDAAHTIEENGDLIENLKKDLERTGGGSSGHQMRRIKELRQMLDDKEKMLRETVERLNKVENQMADREQELTDALERNKMYERGEFGLAEAVAEIKACKAQLQVKEREKEQYLQNVNKANYAAEELKFENGHLRAKLNIPIDEQLDVEGYRRQKAAEDEEERAINIVLQKEIEKLEDERLLLKKKVRMLARQAGLRAGSAGMEAGDVMDAYKALELESSMQNIEYDPVMQSMARKYESAPQGNNTWRIKEREMSSELSNAVKERAVKEDEIAKLMTRNRQLQTENDAMCDALRQIKEELVTRNWSAGAGVPVLECPVLDKLLVAMETRKLLGEFDTGIYLKTRIDNLEGRNEELRNELRNSRIGFQQLQLDHDKLKQRLKVMDPMVMMENGWNLEERIGLPENLSASASQTIAALNQHLIIVLQEKSLKEQALDKADRALDNYRRKFAFLRHRQGLLYRQYGDEKQRYEQEIEALQTRLKDIEGIRSEDNARIAEFDRMLDTLNQDDSELKRRLADLCRQITVLKVNETALTRRYSAMQEMEQTMRRENNKLKSEMIQIEAVVTDRMGYYRRFKETANYKLNVLQKELDESVPRKDMTKLQTKFDEVTEKYRNFLEKQNILIGRGESIIQIESELSKMKMDHEALKKILEAEKQRRHVLEATLEELGEAPASEQSIKSTSNSPRKTKSKLAVDSHLISMSKKMATLEMKQINEQERADHAVRMYENIKNTWNEAEKRNKELEEKLTELTNHNLELQKIERELRDELIDSVSKEINDAEKRRVLELEKRELEGKHEIEKLKEIAEIATMQTNALQQQQLSREKETGSLRQQLADIQCQSDEKSLIGKLHRHIVLLQMSETSALRKLDDLHRVQKRLEAQLLRTEQNCDEKDQNLYQTRLDGRTRVKHLRETINSLRSQFSGSIPLSRHERFTSTLIRLTEDKVKLDQELQLTLRAKFDLETEFQVANIARQTETELKDAMATKRNEKSVLESWSSKMEGLRLESLKHKRQCDLLRHEVEHLESVIKCQESQLAQVDEDIARITRDHDDKQLLWEQRENELERTIVNLENIQGEVIIAANSFQQATGTQKEQYLGTLPDPSAPLPNQLDQAMATIKKHIRVIFDKENENKALRKHGKEHENKIRELEGTLLKRERYINELRLRLPASEDRPQQMGQISDAAVTSLLNAEKSNYVDEKTMWAAQTTLSGLQERLRAKDESLMRYEQLLKEAREDLVVSNQKHGEEIKLLRERLSAEAAAGTRRAGYNGQLPMATTAVATSDQYRENNELRDLLAIQTRTNEDLKLQLADIQHQLSIQKQKMETTDKINQSRLKETEIKTENEIIDLKENMNNLKRKLNEKESQIEFQNQEISRLKGDVTRSPNVEMKNAMVKLTEQLRDKEKQLQILKANLADVKKTITDQSIDALRMTKNEMANQDNIQKVLDKHTRDLSNELEANRDQILQYQRELRSARADKERVQIELDGLKADSDHKEFTAKKLKTDKSKLEQENDELRNQLQRIKNLRNLSSNDAMKQELDAMKIKLRLIEEENNQLKRNPAKSANSKQDSQEKVNNWEEGKRNQRLQDKLKEKLQDKENDIANLSKQLDTTTKALDRMRREKQAVENRLTDKWGPGALLDIDEDIERISAQPRKPMAFATPSNRSDTVDDLRRRNGELEKEIDRLMRNADSSDSKTVNNVALKEAEMRNRILQRNIEDLERRLTQSGSTSVITLEKEKAMQKEIMRLNGDNLELKFEAEAARKEIPRLKEKVTDQKKFIDLLKSEKEALEGKSNRSLESSASTMSNIKRVGDSGKSTKELEKMIGRMKKVVEKTQRENERLKEAPGVIMNEQVQLLRTENADLKLELAALKEQVGHKLAERYDAKERGMARVVSDYEKLRKDLGREAEEHEKTRIDLKQMARDVDKLEKQNADLESKLAISESRGRQNVSRIANKELQDENRKLSSIIANLQSQLKDKHNQNPDSSKVEELKLLYNKATERVSFLEKQLQSFSEQFGVAIDLGY</sequence>
<evidence type="ECO:0000256" key="4">
    <source>
        <dbReference type="ARBA" id="ARBA00022794"/>
    </source>
</evidence>
<feature type="coiled-coil region" evidence="8">
    <location>
        <begin position="512"/>
        <end position="546"/>
    </location>
</feature>
<dbReference type="PANTHER" id="PTHR18879">
    <property type="entry name" value="CENTROSOMAL PROTEIN OF 290 KDA"/>
    <property type="match status" value="1"/>
</dbReference>
<dbReference type="PANTHER" id="PTHR18879:SF20">
    <property type="entry name" value="CENTROSOMAL PROTEIN OF 290 KDA"/>
    <property type="match status" value="1"/>
</dbReference>
<feature type="coiled-coil region" evidence="8">
    <location>
        <begin position="390"/>
        <end position="476"/>
    </location>
</feature>
<dbReference type="GO" id="GO:1905515">
    <property type="term" value="P:non-motile cilium assembly"/>
    <property type="evidence" value="ECO:0007669"/>
    <property type="project" value="TreeGrafter"/>
</dbReference>
<dbReference type="GO" id="GO:0097711">
    <property type="term" value="P:ciliary basal body-plasma membrane docking"/>
    <property type="evidence" value="ECO:0007669"/>
    <property type="project" value="TreeGrafter"/>
</dbReference>
<evidence type="ECO:0000256" key="8">
    <source>
        <dbReference type="SAM" id="Coils"/>
    </source>
</evidence>
<reference evidence="10" key="1">
    <citation type="journal article" date="2015" name="Elife">
        <title>Stem cells and fluid flow drive cyst formation in an invertebrate excretory organ.</title>
        <authorList>
            <person name="Thi-Kim Vu H."/>
            <person name="Rink J.C."/>
            <person name="McKinney S.A."/>
            <person name="McClain M."/>
            <person name="Lakshmanaperumal N."/>
            <person name="Alexander R."/>
            <person name="Sanchez Alvarado A."/>
        </authorList>
    </citation>
    <scope>NUCLEOTIDE SEQUENCE</scope>
</reference>
<evidence type="ECO:0000256" key="1">
    <source>
        <dbReference type="ARBA" id="ARBA00004120"/>
    </source>
</evidence>
<dbReference type="GO" id="GO:0034451">
    <property type="term" value="C:centriolar satellite"/>
    <property type="evidence" value="ECO:0007669"/>
    <property type="project" value="TreeGrafter"/>
</dbReference>
<dbReference type="GO" id="GO:0035869">
    <property type="term" value="C:ciliary transition zone"/>
    <property type="evidence" value="ECO:0007669"/>
    <property type="project" value="TreeGrafter"/>
</dbReference>
<comment type="subcellular location">
    <subcellularLocation>
        <location evidence="1">Cytoplasm</location>
        <location evidence="1">Cytoskeleton</location>
        <location evidence="1">Cilium basal body</location>
    </subcellularLocation>
    <subcellularLocation>
        <location evidence="2">Cytoplasm</location>
        <location evidence="2">Cytoskeleton</location>
        <location evidence="2">Microtubule organizing center</location>
        <location evidence="2">Centrosome</location>
    </subcellularLocation>
</comment>
<feature type="region of interest" description="Disordered" evidence="9">
    <location>
        <begin position="1903"/>
        <end position="1935"/>
    </location>
</feature>
<feature type="coiled-coil region" evidence="8">
    <location>
        <begin position="1558"/>
        <end position="1592"/>
    </location>
</feature>
<feature type="coiled-coil region" evidence="8">
    <location>
        <begin position="2016"/>
        <end position="2119"/>
    </location>
</feature>
<proteinExistence type="evidence at transcript level"/>
<dbReference type="OrthoDB" id="6351660at2759"/>
<gene>
    <name evidence="10" type="primary">NPHP6</name>
</gene>